<feature type="transmembrane region" description="Helical" evidence="1">
    <location>
        <begin position="77"/>
        <end position="94"/>
    </location>
</feature>
<dbReference type="Proteomes" id="UP001231189">
    <property type="component" value="Unassembled WGS sequence"/>
</dbReference>
<reference evidence="2" key="1">
    <citation type="submission" date="2023-07" db="EMBL/GenBank/DDBJ databases">
        <title>A chromosome-level genome assembly of Lolium multiflorum.</title>
        <authorList>
            <person name="Chen Y."/>
            <person name="Copetti D."/>
            <person name="Kolliker R."/>
            <person name="Studer B."/>
        </authorList>
    </citation>
    <scope>NUCLEOTIDE SEQUENCE</scope>
    <source>
        <strain evidence="2">02402/16</strain>
        <tissue evidence="2">Leaf</tissue>
    </source>
</reference>
<evidence type="ECO:0000313" key="3">
    <source>
        <dbReference type="Proteomes" id="UP001231189"/>
    </source>
</evidence>
<proteinExistence type="predicted"/>
<comment type="caution">
    <text evidence="2">The sequence shown here is derived from an EMBL/GenBank/DDBJ whole genome shotgun (WGS) entry which is preliminary data.</text>
</comment>
<accession>A0AAD8QNA4</accession>
<protein>
    <submittedName>
        <fullName evidence="2">Uncharacterized protein</fullName>
    </submittedName>
</protein>
<keyword evidence="1" id="KW-0812">Transmembrane</keyword>
<keyword evidence="1" id="KW-0472">Membrane</keyword>
<dbReference type="AlphaFoldDB" id="A0AAD8QNA4"/>
<name>A0AAD8QNA4_LOLMU</name>
<dbReference type="EMBL" id="JAUUTY010000007">
    <property type="protein sequence ID" value="KAK1605291.1"/>
    <property type="molecule type" value="Genomic_DNA"/>
</dbReference>
<evidence type="ECO:0000313" key="2">
    <source>
        <dbReference type="EMBL" id="KAK1605291.1"/>
    </source>
</evidence>
<keyword evidence="3" id="KW-1185">Reference proteome</keyword>
<keyword evidence="1" id="KW-1133">Transmembrane helix</keyword>
<gene>
    <name evidence="2" type="ORF">QYE76_028964</name>
</gene>
<evidence type="ECO:0000256" key="1">
    <source>
        <dbReference type="SAM" id="Phobius"/>
    </source>
</evidence>
<organism evidence="2 3">
    <name type="scientific">Lolium multiflorum</name>
    <name type="common">Italian ryegrass</name>
    <name type="synonym">Lolium perenne subsp. multiflorum</name>
    <dbReference type="NCBI Taxonomy" id="4521"/>
    <lineage>
        <taxon>Eukaryota</taxon>
        <taxon>Viridiplantae</taxon>
        <taxon>Streptophyta</taxon>
        <taxon>Embryophyta</taxon>
        <taxon>Tracheophyta</taxon>
        <taxon>Spermatophyta</taxon>
        <taxon>Magnoliopsida</taxon>
        <taxon>Liliopsida</taxon>
        <taxon>Poales</taxon>
        <taxon>Poaceae</taxon>
        <taxon>BOP clade</taxon>
        <taxon>Pooideae</taxon>
        <taxon>Poodae</taxon>
        <taxon>Poeae</taxon>
        <taxon>Poeae Chloroplast Group 2 (Poeae type)</taxon>
        <taxon>Loliodinae</taxon>
        <taxon>Loliinae</taxon>
        <taxon>Lolium</taxon>
    </lineage>
</organism>
<sequence length="107" mass="12425">MVHQQPRRDFNFVGHGNFSCSERLLEILKKHRGAIGYTLDDLKGISPSICQHAINMEDDAKPVVEHHRRLIPKMKDVKVTLIYLLLLIMLLNGWKPYPQKVLMVRPL</sequence>